<evidence type="ECO:0000313" key="2">
    <source>
        <dbReference type="Proteomes" id="UP000199312"/>
    </source>
</evidence>
<dbReference type="EMBL" id="FOZP01000004">
    <property type="protein sequence ID" value="SFS51388.1"/>
    <property type="molecule type" value="Genomic_DNA"/>
</dbReference>
<gene>
    <name evidence="1" type="ORF">SAMN04488006_1743</name>
</gene>
<evidence type="ECO:0000313" key="1">
    <source>
        <dbReference type="EMBL" id="SFS51388.1"/>
    </source>
</evidence>
<dbReference type="Proteomes" id="UP000199312">
    <property type="component" value="Unassembled WGS sequence"/>
</dbReference>
<dbReference type="OrthoDB" id="1442351at2"/>
<keyword evidence="2" id="KW-1185">Reference proteome</keyword>
<name>A0A1I6QGH3_9FLAO</name>
<dbReference type="STRING" id="593133.SAMN04488006_1743"/>
<organism evidence="1 2">
    <name type="scientific">Lutibacter maritimus</name>
    <dbReference type="NCBI Taxonomy" id="593133"/>
    <lineage>
        <taxon>Bacteria</taxon>
        <taxon>Pseudomonadati</taxon>
        <taxon>Bacteroidota</taxon>
        <taxon>Flavobacteriia</taxon>
        <taxon>Flavobacteriales</taxon>
        <taxon>Flavobacteriaceae</taxon>
        <taxon>Lutibacter</taxon>
    </lineage>
</organism>
<dbReference type="AlphaFoldDB" id="A0A1I6QGH3"/>
<sequence length="126" mass="15452">MTLFYNHYSNDFTIMEKQLNELKNWIESLEFISNEINYFIKFSQEEDDNTDFYTSFTQIKEDNIDFLILLKNYSNSIENSIECIDLDCDAYYLNEHEYYRDQYVDFLRAYNNLKLKTLKKTFELKD</sequence>
<reference evidence="2" key="1">
    <citation type="submission" date="2016-10" db="EMBL/GenBank/DDBJ databases">
        <authorList>
            <person name="Varghese N."/>
            <person name="Submissions S."/>
        </authorList>
    </citation>
    <scope>NUCLEOTIDE SEQUENCE [LARGE SCALE GENOMIC DNA]</scope>
    <source>
        <strain evidence="2">DSM 24450</strain>
    </source>
</reference>
<proteinExistence type="predicted"/>
<accession>A0A1I6QGH3</accession>
<protein>
    <submittedName>
        <fullName evidence="1">Uncharacterized protein</fullName>
    </submittedName>
</protein>
<dbReference type="RefSeq" id="WP_143102401.1">
    <property type="nucleotide sequence ID" value="NZ_FOZP01000004.1"/>
</dbReference>